<feature type="region of interest" description="Disordered" evidence="9">
    <location>
        <begin position="555"/>
        <end position="608"/>
    </location>
</feature>
<feature type="compositionally biased region" description="Polar residues" evidence="9">
    <location>
        <begin position="594"/>
        <end position="608"/>
    </location>
</feature>
<sequence>MTTTTRWGFGAAQARCFLRFFCKLAARLRDHERACQLGSALMWSPHTPLRGTTPLQGCNCKAPHATVPPPPPLHLHVSPPSIPFSLPRLHPPPPLRASHHNARRAPATSSSSTADRAANPPAGGGEDASPTGVRRSLRSNRCAPSSSSRPGQLFRAIRVSLGNATPRPVRVGARGKKIMWRFNPFGGKVQNGLEGRTIDVGNIKITVRNAIAQGGFSCVYLASDAMHPSKQYAMKHIICNDSELLDLVMKEIQVMNLLKGHPNVVTPVAHDVFDMGRTKEALLVMEFCEKSLVSAMESRGTGYYEEKKALLIFRDVCNAVFAMHGQSPPIAHRDLKAENVLLGLDGAWKLCDFGSTSTNHKCFDRPEEMGIEEDIIRKHTTPAYRAPEMWDLYRREVISEKVDIWALGCLLYRICYFKSAFDGESKLQILNGNYRIPEQPKYSAAVTKLIKDMLEASPNDRPDVWFRVNELLPLELQKNLPDGASSGISMSLQDEGAYKRTHVMPRRNPPPPPREQSNSSLSHGSSKAGDAPLGAFWVTQHAQGSQVADNRNSLFDEEPIKPSPSSKHNQSRGDISISAPGDRYGRSGQAVRGTPSNSVSNNGLASGANTNLFMESQSSLKTKTSQPKSEKDPFNSFVADFEANNLHSGTSVASKESELEAEVSNLKEQLKKTSSEKAEMTAKFEKLSAICRSQRQEIQELKRTLAETTPPPSSKVSSRLPESGPQRKEKIEGTVWELEQGMLANSSLPSSEAKTWQAFPDPKSQPAQVRPKVDHSTNGAQNLARNANSRQSPDGWGFGPDSFRTSPGSTATQINRPTAQGSSSQRFSSGAAKKVEQPSGVMPC</sequence>
<evidence type="ECO:0000259" key="10">
    <source>
        <dbReference type="PROSITE" id="PS50011"/>
    </source>
</evidence>
<dbReference type="PANTHER" id="PTHR22967:SF57">
    <property type="entry name" value="AUXILIN, ISOFORM A-RELATED"/>
    <property type="match status" value="1"/>
</dbReference>
<dbReference type="Gramene" id="OMERI02G22010.1">
    <property type="protein sequence ID" value="OMERI02G22010.1"/>
    <property type="gene ID" value="OMERI02G22010"/>
</dbReference>
<dbReference type="Pfam" id="PF00069">
    <property type="entry name" value="Pkinase"/>
    <property type="match status" value="1"/>
</dbReference>
<keyword evidence="2" id="KW-0723">Serine/threonine-protein kinase</keyword>
<dbReference type="EnsemblPlants" id="OMERI02G22010.1">
    <property type="protein sequence ID" value="OMERI02G22010.1"/>
    <property type="gene ID" value="OMERI02G22010"/>
</dbReference>
<dbReference type="InterPro" id="IPR008271">
    <property type="entry name" value="Ser/Thr_kinase_AS"/>
</dbReference>
<evidence type="ECO:0000256" key="3">
    <source>
        <dbReference type="ARBA" id="ARBA00022679"/>
    </source>
</evidence>
<comment type="catalytic activity">
    <reaction evidence="7">
        <text>L-threonyl-[protein] + ATP = O-phospho-L-threonyl-[protein] + ADP + H(+)</text>
        <dbReference type="Rhea" id="RHEA:46608"/>
        <dbReference type="Rhea" id="RHEA-COMP:11060"/>
        <dbReference type="Rhea" id="RHEA-COMP:11605"/>
        <dbReference type="ChEBI" id="CHEBI:15378"/>
        <dbReference type="ChEBI" id="CHEBI:30013"/>
        <dbReference type="ChEBI" id="CHEBI:30616"/>
        <dbReference type="ChEBI" id="CHEBI:61977"/>
        <dbReference type="ChEBI" id="CHEBI:456216"/>
        <dbReference type="EC" id="2.7.11.1"/>
    </reaction>
</comment>
<reference evidence="11" key="2">
    <citation type="submission" date="2018-05" db="EMBL/GenBank/DDBJ databases">
        <title>OmerRS3 (Oryza meridionalis Reference Sequence Version 3).</title>
        <authorList>
            <person name="Zhang J."/>
            <person name="Kudrna D."/>
            <person name="Lee S."/>
            <person name="Talag J."/>
            <person name="Welchert J."/>
            <person name="Wing R.A."/>
        </authorList>
    </citation>
    <scope>NUCLEOTIDE SEQUENCE [LARGE SCALE GENOMIC DNA]</scope>
    <source>
        <strain evidence="11">cv. OR44</strain>
    </source>
</reference>
<feature type="region of interest" description="Disordered" evidence="9">
    <location>
        <begin position="502"/>
        <end position="531"/>
    </location>
</feature>
<comment type="catalytic activity">
    <reaction evidence="8">
        <text>L-seryl-[protein] + ATP = O-phospho-L-seryl-[protein] + ADP + H(+)</text>
        <dbReference type="Rhea" id="RHEA:17989"/>
        <dbReference type="Rhea" id="RHEA-COMP:9863"/>
        <dbReference type="Rhea" id="RHEA-COMP:11604"/>
        <dbReference type="ChEBI" id="CHEBI:15378"/>
        <dbReference type="ChEBI" id="CHEBI:29999"/>
        <dbReference type="ChEBI" id="CHEBI:30616"/>
        <dbReference type="ChEBI" id="CHEBI:83421"/>
        <dbReference type="ChEBI" id="CHEBI:456216"/>
        <dbReference type="EC" id="2.7.11.1"/>
    </reaction>
</comment>
<keyword evidence="3" id="KW-0808">Transferase</keyword>
<protein>
    <recommendedName>
        <fullName evidence="1">non-specific serine/threonine protein kinase</fullName>
        <ecNumber evidence="1">2.7.11.1</ecNumber>
    </recommendedName>
</protein>
<dbReference type="InterPro" id="IPR000719">
    <property type="entry name" value="Prot_kinase_dom"/>
</dbReference>
<feature type="compositionally biased region" description="Polar residues" evidence="9">
    <location>
        <begin position="515"/>
        <end position="525"/>
    </location>
</feature>
<dbReference type="GO" id="GO:0004674">
    <property type="term" value="F:protein serine/threonine kinase activity"/>
    <property type="evidence" value="ECO:0007669"/>
    <property type="project" value="UniProtKB-KW"/>
</dbReference>
<organism evidence="11">
    <name type="scientific">Oryza meridionalis</name>
    <dbReference type="NCBI Taxonomy" id="40149"/>
    <lineage>
        <taxon>Eukaryota</taxon>
        <taxon>Viridiplantae</taxon>
        <taxon>Streptophyta</taxon>
        <taxon>Embryophyta</taxon>
        <taxon>Tracheophyta</taxon>
        <taxon>Spermatophyta</taxon>
        <taxon>Magnoliopsida</taxon>
        <taxon>Liliopsida</taxon>
        <taxon>Poales</taxon>
        <taxon>Poaceae</taxon>
        <taxon>BOP clade</taxon>
        <taxon>Oryzoideae</taxon>
        <taxon>Oryzeae</taxon>
        <taxon>Oryzinae</taxon>
        <taxon>Oryza</taxon>
    </lineage>
</organism>
<keyword evidence="5" id="KW-0418">Kinase</keyword>
<dbReference type="HOGENOM" id="CLU_017844_1_0_1"/>
<evidence type="ECO:0000256" key="4">
    <source>
        <dbReference type="ARBA" id="ARBA00022741"/>
    </source>
</evidence>
<name>A0A0E0CMQ2_9ORYZ</name>
<evidence type="ECO:0000313" key="11">
    <source>
        <dbReference type="EnsemblPlants" id="OMERI02G22010.1"/>
    </source>
</evidence>
<dbReference type="Gene3D" id="1.10.510.10">
    <property type="entry name" value="Transferase(Phosphotransferase) domain 1"/>
    <property type="match status" value="1"/>
</dbReference>
<proteinExistence type="predicted"/>
<dbReference type="GO" id="GO:0005737">
    <property type="term" value="C:cytoplasm"/>
    <property type="evidence" value="ECO:0007669"/>
    <property type="project" value="TreeGrafter"/>
</dbReference>
<dbReference type="AlphaFoldDB" id="A0A0E0CMQ2"/>
<feature type="compositionally biased region" description="Low complexity" evidence="9">
    <location>
        <begin position="104"/>
        <end position="118"/>
    </location>
</feature>
<feature type="compositionally biased region" description="Polar residues" evidence="9">
    <location>
        <begin position="776"/>
        <end position="792"/>
    </location>
</feature>
<dbReference type="STRING" id="40149.A0A0E0CMQ2"/>
<evidence type="ECO:0000313" key="12">
    <source>
        <dbReference type="Proteomes" id="UP000008021"/>
    </source>
</evidence>
<dbReference type="FunFam" id="1.10.510.10:FF:000349">
    <property type="entry name" value="probable serine/threonine-protein kinase DDB_G0280111"/>
    <property type="match status" value="1"/>
</dbReference>
<feature type="compositionally biased region" description="Polar residues" evidence="9">
    <location>
        <begin position="803"/>
        <end position="828"/>
    </location>
</feature>
<accession>A0A0E0CMQ2</accession>
<feature type="compositionally biased region" description="Polar residues" evidence="9">
    <location>
        <begin position="743"/>
        <end position="754"/>
    </location>
</feature>
<dbReference type="PROSITE" id="PS00108">
    <property type="entry name" value="PROTEIN_KINASE_ST"/>
    <property type="match status" value="1"/>
</dbReference>
<evidence type="ECO:0000256" key="8">
    <source>
        <dbReference type="ARBA" id="ARBA00048679"/>
    </source>
</evidence>
<dbReference type="SMART" id="SM00220">
    <property type="entry name" value="S_TKc"/>
    <property type="match status" value="1"/>
</dbReference>
<evidence type="ECO:0000256" key="7">
    <source>
        <dbReference type="ARBA" id="ARBA00047899"/>
    </source>
</evidence>
<dbReference type="InterPro" id="IPR011009">
    <property type="entry name" value="Kinase-like_dom_sf"/>
</dbReference>
<feature type="domain" description="Protein kinase" evidence="10">
    <location>
        <begin position="205"/>
        <end position="472"/>
    </location>
</feature>
<dbReference type="Proteomes" id="UP000008021">
    <property type="component" value="Chromosome 2"/>
</dbReference>
<dbReference type="GO" id="GO:0005524">
    <property type="term" value="F:ATP binding"/>
    <property type="evidence" value="ECO:0007669"/>
    <property type="project" value="UniProtKB-KW"/>
</dbReference>
<evidence type="ECO:0000256" key="6">
    <source>
        <dbReference type="ARBA" id="ARBA00022840"/>
    </source>
</evidence>
<reference evidence="11" key="1">
    <citation type="submission" date="2015-04" db="UniProtKB">
        <authorList>
            <consortium name="EnsemblPlants"/>
        </authorList>
    </citation>
    <scope>IDENTIFICATION</scope>
</reference>
<evidence type="ECO:0000256" key="2">
    <source>
        <dbReference type="ARBA" id="ARBA00022527"/>
    </source>
</evidence>
<keyword evidence="12" id="KW-1185">Reference proteome</keyword>
<feature type="region of interest" description="Disordered" evidence="9">
    <location>
        <begin position="84"/>
        <end position="150"/>
    </location>
</feature>
<dbReference type="PROSITE" id="PS50011">
    <property type="entry name" value="PROTEIN_KINASE_DOM"/>
    <property type="match status" value="1"/>
</dbReference>
<dbReference type="SUPFAM" id="SSF56112">
    <property type="entry name" value="Protein kinase-like (PK-like)"/>
    <property type="match status" value="1"/>
</dbReference>
<keyword evidence="6" id="KW-0067">ATP-binding</keyword>
<evidence type="ECO:0000256" key="1">
    <source>
        <dbReference type="ARBA" id="ARBA00012513"/>
    </source>
</evidence>
<evidence type="ECO:0000256" key="9">
    <source>
        <dbReference type="SAM" id="MobiDB-lite"/>
    </source>
</evidence>
<evidence type="ECO:0000256" key="5">
    <source>
        <dbReference type="ARBA" id="ARBA00022777"/>
    </source>
</evidence>
<dbReference type="PANTHER" id="PTHR22967">
    <property type="entry name" value="SERINE/THREONINE PROTEIN KINASE"/>
    <property type="match status" value="1"/>
</dbReference>
<feature type="region of interest" description="Disordered" evidence="9">
    <location>
        <begin position="702"/>
        <end position="844"/>
    </location>
</feature>
<keyword evidence="4" id="KW-0547">Nucleotide-binding</keyword>
<dbReference type="EC" id="2.7.11.1" evidence="1"/>